<reference evidence="2" key="1">
    <citation type="journal article" date="2005" name="Nature">
        <title>The map-based sequence of the rice genome.</title>
        <authorList>
            <consortium name="International rice genome sequencing project (IRGSP)"/>
            <person name="Matsumoto T."/>
            <person name="Wu J."/>
            <person name="Kanamori H."/>
            <person name="Katayose Y."/>
            <person name="Fujisawa M."/>
            <person name="Namiki N."/>
            <person name="Mizuno H."/>
            <person name="Yamamoto K."/>
            <person name="Antonio B.A."/>
            <person name="Baba T."/>
            <person name="Sakata K."/>
            <person name="Nagamura Y."/>
            <person name="Aoki H."/>
            <person name="Arikawa K."/>
            <person name="Arita K."/>
            <person name="Bito T."/>
            <person name="Chiden Y."/>
            <person name="Fujitsuka N."/>
            <person name="Fukunaka R."/>
            <person name="Hamada M."/>
            <person name="Harada C."/>
            <person name="Hayashi A."/>
            <person name="Hijishita S."/>
            <person name="Honda M."/>
            <person name="Hosokawa S."/>
            <person name="Ichikawa Y."/>
            <person name="Idonuma A."/>
            <person name="Iijima M."/>
            <person name="Ikeda M."/>
            <person name="Ikeno M."/>
            <person name="Ito K."/>
            <person name="Ito S."/>
            <person name="Ito T."/>
            <person name="Ito Y."/>
            <person name="Ito Y."/>
            <person name="Iwabuchi A."/>
            <person name="Kamiya K."/>
            <person name="Karasawa W."/>
            <person name="Kurita K."/>
            <person name="Katagiri S."/>
            <person name="Kikuta A."/>
            <person name="Kobayashi H."/>
            <person name="Kobayashi N."/>
            <person name="Machita K."/>
            <person name="Maehara T."/>
            <person name="Masukawa M."/>
            <person name="Mizubayashi T."/>
            <person name="Mukai Y."/>
            <person name="Nagasaki H."/>
            <person name="Nagata Y."/>
            <person name="Naito S."/>
            <person name="Nakashima M."/>
            <person name="Nakama Y."/>
            <person name="Nakamichi Y."/>
            <person name="Nakamura M."/>
            <person name="Meguro A."/>
            <person name="Negishi M."/>
            <person name="Ohta I."/>
            <person name="Ohta T."/>
            <person name="Okamoto M."/>
            <person name="Ono N."/>
            <person name="Saji S."/>
            <person name="Sakaguchi M."/>
            <person name="Sakai K."/>
            <person name="Shibata M."/>
            <person name="Shimokawa T."/>
            <person name="Song J."/>
            <person name="Takazaki Y."/>
            <person name="Terasawa K."/>
            <person name="Tsugane M."/>
            <person name="Tsuji K."/>
            <person name="Ueda S."/>
            <person name="Waki K."/>
            <person name="Yamagata H."/>
            <person name="Yamamoto M."/>
            <person name="Yamamoto S."/>
            <person name="Yamane H."/>
            <person name="Yoshiki S."/>
            <person name="Yoshihara R."/>
            <person name="Yukawa K."/>
            <person name="Zhong H."/>
            <person name="Yano M."/>
            <person name="Yuan Q."/>
            <person name="Ouyang S."/>
            <person name="Liu J."/>
            <person name="Jones K.M."/>
            <person name="Gansberger K."/>
            <person name="Moffat K."/>
            <person name="Hill J."/>
            <person name="Bera J."/>
            <person name="Fadrosh D."/>
            <person name="Jin S."/>
            <person name="Johri S."/>
            <person name="Kim M."/>
            <person name="Overton L."/>
            <person name="Reardon M."/>
            <person name="Tsitrin T."/>
            <person name="Vuong H."/>
            <person name="Weaver B."/>
            <person name="Ciecko A."/>
            <person name="Tallon L."/>
            <person name="Jackson J."/>
            <person name="Pai G."/>
            <person name="Aken S.V."/>
            <person name="Utterback T."/>
            <person name="Reidmuller S."/>
            <person name="Feldblyum T."/>
            <person name="Hsiao J."/>
            <person name="Zismann V."/>
            <person name="Iobst S."/>
            <person name="de Vazeille A.R."/>
            <person name="Buell C.R."/>
            <person name="Ying K."/>
            <person name="Li Y."/>
            <person name="Lu T."/>
            <person name="Huang Y."/>
            <person name="Zhao Q."/>
            <person name="Feng Q."/>
            <person name="Zhang L."/>
            <person name="Zhu J."/>
            <person name="Weng Q."/>
            <person name="Mu J."/>
            <person name="Lu Y."/>
            <person name="Fan D."/>
            <person name="Liu Y."/>
            <person name="Guan J."/>
            <person name="Zhang Y."/>
            <person name="Yu S."/>
            <person name="Liu X."/>
            <person name="Zhang Y."/>
            <person name="Hong G."/>
            <person name="Han B."/>
            <person name="Choisne N."/>
            <person name="Demange N."/>
            <person name="Orjeda G."/>
            <person name="Samain S."/>
            <person name="Cattolico L."/>
            <person name="Pelletier E."/>
            <person name="Couloux A."/>
            <person name="Segurens B."/>
            <person name="Wincker P."/>
            <person name="D'Hont A."/>
            <person name="Scarpelli C."/>
            <person name="Weissenbach J."/>
            <person name="Salanoubat M."/>
            <person name="Quetier F."/>
            <person name="Yu Y."/>
            <person name="Kim H.R."/>
            <person name="Rambo T."/>
            <person name="Currie J."/>
            <person name="Collura K."/>
            <person name="Luo M."/>
            <person name="Yang T."/>
            <person name="Ammiraju J.S.S."/>
            <person name="Engler F."/>
            <person name="Soderlund C."/>
            <person name="Wing R.A."/>
            <person name="Palmer L.E."/>
            <person name="de la Bastide M."/>
            <person name="Spiegel L."/>
            <person name="Nascimento L."/>
            <person name="Zutavern T."/>
            <person name="O'Shaughnessy A."/>
            <person name="Dike S."/>
            <person name="Dedhia N."/>
            <person name="Preston R."/>
            <person name="Balija V."/>
            <person name="McCombie W.R."/>
            <person name="Chow T."/>
            <person name="Chen H."/>
            <person name="Chung M."/>
            <person name="Chen C."/>
            <person name="Shaw J."/>
            <person name="Wu H."/>
            <person name="Hsiao K."/>
            <person name="Chao Y."/>
            <person name="Chu M."/>
            <person name="Cheng C."/>
            <person name="Hour A."/>
            <person name="Lee P."/>
            <person name="Lin S."/>
            <person name="Lin Y."/>
            <person name="Liou J."/>
            <person name="Liu S."/>
            <person name="Hsing Y."/>
            <person name="Raghuvanshi S."/>
            <person name="Mohanty A."/>
            <person name="Bharti A.K."/>
            <person name="Gaur A."/>
            <person name="Gupta V."/>
            <person name="Kumar D."/>
            <person name="Ravi V."/>
            <person name="Vij S."/>
            <person name="Kapur A."/>
            <person name="Khurana P."/>
            <person name="Khurana P."/>
            <person name="Khurana J.P."/>
            <person name="Tyagi A.K."/>
            <person name="Gaikwad K."/>
            <person name="Singh A."/>
            <person name="Dalal V."/>
            <person name="Srivastava S."/>
            <person name="Dixit A."/>
            <person name="Pal A.K."/>
            <person name="Ghazi I.A."/>
            <person name="Yadav M."/>
            <person name="Pandit A."/>
            <person name="Bhargava A."/>
            <person name="Sureshbabu K."/>
            <person name="Batra K."/>
            <person name="Sharma T.R."/>
            <person name="Mohapatra T."/>
            <person name="Singh N.K."/>
            <person name="Messing J."/>
            <person name="Nelson A.B."/>
            <person name="Fuks G."/>
            <person name="Kavchok S."/>
            <person name="Keizer G."/>
            <person name="Linton E."/>
            <person name="Llaca V."/>
            <person name="Song R."/>
            <person name="Tanyolac B."/>
            <person name="Young S."/>
            <person name="Ho-Il K."/>
            <person name="Hahn J.H."/>
            <person name="Sangsakoo G."/>
            <person name="Vanavichit A."/>
            <person name="de Mattos Luiz.A.T."/>
            <person name="Zimmer P.D."/>
            <person name="Malone G."/>
            <person name="Dellagostin O."/>
            <person name="de Oliveira A.C."/>
            <person name="Bevan M."/>
            <person name="Bancroft I."/>
            <person name="Minx P."/>
            <person name="Cordum H."/>
            <person name="Wilson R."/>
            <person name="Cheng Z."/>
            <person name="Jin W."/>
            <person name="Jiang J."/>
            <person name="Leong S.A."/>
            <person name="Iwama H."/>
            <person name="Gojobori T."/>
            <person name="Itoh T."/>
            <person name="Niimura Y."/>
            <person name="Fujii Y."/>
            <person name="Habara T."/>
            <person name="Sakai H."/>
            <person name="Sato Y."/>
            <person name="Wilson G."/>
            <person name="Kumar K."/>
            <person name="McCouch S."/>
            <person name="Juretic N."/>
            <person name="Hoen D."/>
            <person name="Wright S."/>
            <person name="Bruskiewich R."/>
            <person name="Bureau T."/>
            <person name="Miyao A."/>
            <person name="Hirochika H."/>
            <person name="Nishikawa T."/>
            <person name="Kadowaki K."/>
            <person name="Sugiura M."/>
            <person name="Burr B."/>
            <person name="Sasaki T."/>
        </authorList>
    </citation>
    <scope>NUCLEOTIDE SEQUENCE [LARGE SCALE GENOMIC DNA]</scope>
    <source>
        <strain evidence="2">cv. Nipponbare</strain>
    </source>
</reference>
<organism evidence="1 2">
    <name type="scientific">Oryza sativa subsp. japonica</name>
    <name type="common">Rice</name>
    <dbReference type="NCBI Taxonomy" id="39947"/>
    <lineage>
        <taxon>Eukaryota</taxon>
        <taxon>Viridiplantae</taxon>
        <taxon>Streptophyta</taxon>
        <taxon>Embryophyta</taxon>
        <taxon>Tracheophyta</taxon>
        <taxon>Spermatophyta</taxon>
        <taxon>Magnoliopsida</taxon>
        <taxon>Liliopsida</taxon>
        <taxon>Poales</taxon>
        <taxon>Poaceae</taxon>
        <taxon>BOP clade</taxon>
        <taxon>Oryzoideae</taxon>
        <taxon>Oryzeae</taxon>
        <taxon>Oryzinae</taxon>
        <taxon>Oryza</taxon>
        <taxon>Oryza sativa</taxon>
    </lineage>
</organism>
<dbReference type="Proteomes" id="UP000000763">
    <property type="component" value="Chromosome 7"/>
</dbReference>
<name>Q84Q28_ORYSJ</name>
<dbReference type="AlphaFoldDB" id="Q84Q28"/>
<gene>
    <name evidence="1" type="primary">OSJNBb0062P14.121</name>
</gene>
<evidence type="ECO:0000313" key="1">
    <source>
        <dbReference type="EMBL" id="BAC55824.1"/>
    </source>
</evidence>
<accession>Q84Q28</accession>
<proteinExistence type="predicted"/>
<evidence type="ECO:0000313" key="2">
    <source>
        <dbReference type="Proteomes" id="UP000000763"/>
    </source>
</evidence>
<protein>
    <submittedName>
        <fullName evidence="1">Uncharacterized protein</fullName>
    </submittedName>
</protein>
<dbReference type="EMBL" id="AP005737">
    <property type="protein sequence ID" value="BAC55824.1"/>
    <property type="molecule type" value="Genomic_DNA"/>
</dbReference>
<reference evidence="2" key="2">
    <citation type="journal article" date="2008" name="Nucleic Acids Res.">
        <title>The rice annotation project database (RAP-DB): 2008 update.</title>
        <authorList>
            <consortium name="The rice annotation project (RAP)"/>
        </authorList>
    </citation>
    <scope>GENOME REANNOTATION</scope>
    <source>
        <strain evidence="2">cv. Nipponbare</strain>
    </source>
</reference>
<sequence>MAMLTGARGTADSADGGVDEVVLEAVNATASTARLGATASGLGEKLQGVTSHPYSEFRIDLPTIANFPLSSSSPTSEVRRDMKDLDKSYEDIEDQFWINYCGFSKEPA</sequence>